<reference evidence="1" key="1">
    <citation type="journal article" date="2017" name="Nature">
        <title>The sunflower genome provides insights into oil metabolism, flowering and Asterid evolution.</title>
        <authorList>
            <person name="Badouin H."/>
            <person name="Gouzy J."/>
            <person name="Grassa C.J."/>
            <person name="Murat F."/>
            <person name="Staton S.E."/>
            <person name="Cottret L."/>
            <person name="Lelandais-Briere C."/>
            <person name="Owens G.L."/>
            <person name="Carrere S."/>
            <person name="Mayjonade B."/>
            <person name="Legrand L."/>
            <person name="Gill N."/>
            <person name="Kane N.C."/>
            <person name="Bowers J.E."/>
            <person name="Hubner S."/>
            <person name="Bellec A."/>
            <person name="Berard A."/>
            <person name="Berges H."/>
            <person name="Blanchet N."/>
            <person name="Boniface M.C."/>
            <person name="Brunel D."/>
            <person name="Catrice O."/>
            <person name="Chaidir N."/>
            <person name="Claudel C."/>
            <person name="Donnadieu C."/>
            <person name="Faraut T."/>
            <person name="Fievet G."/>
            <person name="Helmstetter N."/>
            <person name="King M."/>
            <person name="Knapp S.J."/>
            <person name="Lai Z."/>
            <person name="Le Paslier M.C."/>
            <person name="Lippi Y."/>
            <person name="Lorenzon L."/>
            <person name="Mandel J.R."/>
            <person name="Marage G."/>
            <person name="Marchand G."/>
            <person name="Marquand E."/>
            <person name="Bret-Mestries E."/>
            <person name="Morien E."/>
            <person name="Nambeesan S."/>
            <person name="Nguyen T."/>
            <person name="Pegot-Espagnet P."/>
            <person name="Pouilly N."/>
            <person name="Raftis F."/>
            <person name="Sallet E."/>
            <person name="Schiex T."/>
            <person name="Thomas J."/>
            <person name="Vandecasteele C."/>
            <person name="Vares D."/>
            <person name="Vear F."/>
            <person name="Vautrin S."/>
            <person name="Crespi M."/>
            <person name="Mangin B."/>
            <person name="Burke J.M."/>
            <person name="Salse J."/>
            <person name="Munos S."/>
            <person name="Vincourt P."/>
            <person name="Rieseberg L.H."/>
            <person name="Langlade N.B."/>
        </authorList>
    </citation>
    <scope>NUCLEOTIDE SEQUENCE</scope>
    <source>
        <tissue evidence="1">Leaves</tissue>
    </source>
</reference>
<dbReference type="GO" id="GO:0008233">
    <property type="term" value="F:peptidase activity"/>
    <property type="evidence" value="ECO:0007669"/>
    <property type="project" value="UniProtKB-KW"/>
</dbReference>
<gene>
    <name evidence="1" type="ORF">HanXRQr2_Chr09g0403421</name>
</gene>
<keyword evidence="1" id="KW-0645">Protease</keyword>
<dbReference type="GO" id="GO:0005524">
    <property type="term" value="F:ATP binding"/>
    <property type="evidence" value="ECO:0007669"/>
    <property type="project" value="UniProtKB-KW"/>
</dbReference>
<keyword evidence="2" id="KW-1185">Reference proteome</keyword>
<name>A0A9K3NA79_HELAN</name>
<protein>
    <submittedName>
        <fullName evidence="1">Clp protease, ATP-binding subunit ClpX</fullName>
    </submittedName>
</protein>
<sequence length="188" mass="21306">MSGLRRWRKIQDIVAAATARARIHVPYTSKHGFVNCPLHAGSPYMRPRSLTAAQARYNWDHAGGRVAEGTFRAEVNCPRCSKLMSLVFSNNHRLIPPSSLARDEHEPEPLRSPVSDVDRENTYQAVNLCCNCKTAFYFRSYRLNPLLGRFVEIGRPNEDDINGNKLKASFWEKLKAFGGEPPQNGIRH</sequence>
<accession>A0A9K3NA79</accession>
<keyword evidence="1" id="KW-0067">ATP-binding</keyword>
<keyword evidence="1" id="KW-0547">Nucleotide-binding</keyword>
<evidence type="ECO:0000313" key="1">
    <source>
        <dbReference type="EMBL" id="KAF5792203.1"/>
    </source>
</evidence>
<reference evidence="1" key="2">
    <citation type="submission" date="2020-06" db="EMBL/GenBank/DDBJ databases">
        <title>Helianthus annuus Genome sequencing and assembly Release 2.</title>
        <authorList>
            <person name="Gouzy J."/>
            <person name="Langlade N."/>
            <person name="Munos S."/>
        </authorList>
    </citation>
    <scope>NUCLEOTIDE SEQUENCE</scope>
    <source>
        <tissue evidence="1">Leaves</tissue>
    </source>
</reference>
<dbReference type="Gramene" id="mRNA:HanXRQr2_Chr09g0403421">
    <property type="protein sequence ID" value="CDS:HanXRQr2_Chr09g0403421.1"/>
    <property type="gene ID" value="HanXRQr2_Chr09g0403421"/>
</dbReference>
<organism evidence="1 2">
    <name type="scientific">Helianthus annuus</name>
    <name type="common">Common sunflower</name>
    <dbReference type="NCBI Taxonomy" id="4232"/>
    <lineage>
        <taxon>Eukaryota</taxon>
        <taxon>Viridiplantae</taxon>
        <taxon>Streptophyta</taxon>
        <taxon>Embryophyta</taxon>
        <taxon>Tracheophyta</taxon>
        <taxon>Spermatophyta</taxon>
        <taxon>Magnoliopsida</taxon>
        <taxon>eudicotyledons</taxon>
        <taxon>Gunneridae</taxon>
        <taxon>Pentapetalae</taxon>
        <taxon>asterids</taxon>
        <taxon>campanulids</taxon>
        <taxon>Asterales</taxon>
        <taxon>Asteraceae</taxon>
        <taxon>Asteroideae</taxon>
        <taxon>Heliantheae alliance</taxon>
        <taxon>Heliantheae</taxon>
        <taxon>Helianthus</taxon>
    </lineage>
</organism>
<dbReference type="Proteomes" id="UP000215914">
    <property type="component" value="Unassembled WGS sequence"/>
</dbReference>
<dbReference type="GO" id="GO:0006508">
    <property type="term" value="P:proteolysis"/>
    <property type="evidence" value="ECO:0007669"/>
    <property type="project" value="UniProtKB-KW"/>
</dbReference>
<dbReference type="EMBL" id="MNCJ02000324">
    <property type="protein sequence ID" value="KAF5792203.1"/>
    <property type="molecule type" value="Genomic_DNA"/>
</dbReference>
<proteinExistence type="predicted"/>
<keyword evidence="1" id="KW-0378">Hydrolase</keyword>
<evidence type="ECO:0000313" key="2">
    <source>
        <dbReference type="Proteomes" id="UP000215914"/>
    </source>
</evidence>
<dbReference type="AlphaFoldDB" id="A0A9K3NA79"/>
<comment type="caution">
    <text evidence="1">The sequence shown here is derived from an EMBL/GenBank/DDBJ whole genome shotgun (WGS) entry which is preliminary data.</text>
</comment>